<dbReference type="Proteomes" id="UP000654075">
    <property type="component" value="Unassembled WGS sequence"/>
</dbReference>
<dbReference type="InterPro" id="IPR036869">
    <property type="entry name" value="J_dom_sf"/>
</dbReference>
<organism evidence="1 2">
    <name type="scientific">Polarella glacialis</name>
    <name type="common">Dinoflagellate</name>
    <dbReference type="NCBI Taxonomy" id="89957"/>
    <lineage>
        <taxon>Eukaryota</taxon>
        <taxon>Sar</taxon>
        <taxon>Alveolata</taxon>
        <taxon>Dinophyceae</taxon>
        <taxon>Suessiales</taxon>
        <taxon>Suessiaceae</taxon>
        <taxon>Polarella</taxon>
    </lineage>
</organism>
<dbReference type="InterPro" id="IPR001623">
    <property type="entry name" value="DnaJ_domain"/>
</dbReference>
<keyword evidence="2" id="KW-1185">Reference proteome</keyword>
<evidence type="ECO:0008006" key="3">
    <source>
        <dbReference type="Google" id="ProtNLM"/>
    </source>
</evidence>
<name>A0A813GKE8_POLGL</name>
<protein>
    <recommendedName>
        <fullName evidence="3">J domain-containing protein</fullName>
    </recommendedName>
</protein>
<reference evidence="1" key="1">
    <citation type="submission" date="2021-02" db="EMBL/GenBank/DDBJ databases">
        <authorList>
            <person name="Dougan E. K."/>
            <person name="Rhodes N."/>
            <person name="Thang M."/>
            <person name="Chan C."/>
        </authorList>
    </citation>
    <scope>NUCLEOTIDE SEQUENCE</scope>
</reference>
<comment type="caution">
    <text evidence="1">The sequence shown here is derived from an EMBL/GenBank/DDBJ whole genome shotgun (WGS) entry which is preliminary data.</text>
</comment>
<dbReference type="Gene3D" id="1.10.287.110">
    <property type="entry name" value="DnaJ domain"/>
    <property type="match status" value="1"/>
</dbReference>
<accession>A0A813GKE8</accession>
<evidence type="ECO:0000313" key="1">
    <source>
        <dbReference type="EMBL" id="CAE8623151.1"/>
    </source>
</evidence>
<gene>
    <name evidence="1" type="ORF">PGLA1383_LOCUS40449</name>
</gene>
<dbReference type="CDD" id="cd06257">
    <property type="entry name" value="DnaJ"/>
    <property type="match status" value="1"/>
</dbReference>
<dbReference type="EMBL" id="CAJNNV010028123">
    <property type="protein sequence ID" value="CAE8623151.1"/>
    <property type="molecule type" value="Genomic_DNA"/>
</dbReference>
<evidence type="ECO:0000313" key="2">
    <source>
        <dbReference type="Proteomes" id="UP000654075"/>
    </source>
</evidence>
<sequence length="120" mass="13284">MNGEMSFSQRLPKRCLTRSSQTSGSPLFYRYKKLALRVHPDKVRNCDLADAKAAFARLEAASRVVEVMVESNCEACRQLHRVLRCDPFTVKGASGVLKDSGQCCSDCDVHQLTVACSSLQ</sequence>
<proteinExistence type="predicted"/>
<dbReference type="SUPFAM" id="SSF46565">
    <property type="entry name" value="Chaperone J-domain"/>
    <property type="match status" value="1"/>
</dbReference>
<dbReference type="AlphaFoldDB" id="A0A813GKE8"/>